<proteinExistence type="predicted"/>
<reference evidence="1 2" key="1">
    <citation type="journal article" date="2002" name="Nature">
        <title>Genome sequence and comparative analysis of the model rodent malaria parasite Plasmodium yoelii yoelii.</title>
        <authorList>
            <person name="Carlton J.M."/>
            <person name="Angiuoli S.V."/>
            <person name="Suh B.B."/>
            <person name="Kooij T.W."/>
            <person name="Pertea M."/>
            <person name="Silva J.C."/>
            <person name="Ermolaeva M.D."/>
            <person name="Allen J.E."/>
            <person name="Selengut J.D."/>
            <person name="Koo H.L."/>
            <person name="Peterson J.D."/>
            <person name="Pop M."/>
            <person name="Kosack D.S."/>
            <person name="Shumway M.F."/>
            <person name="Bidwell S.L."/>
            <person name="Shallom S.J."/>
            <person name="van Aken S.E."/>
            <person name="Riedmuller S.B."/>
            <person name="Feldblyum T.V."/>
            <person name="Cho J.K."/>
            <person name="Quackenbush J."/>
            <person name="Sedegah M."/>
            <person name="Shoaibi A."/>
            <person name="Cummings L.M."/>
            <person name="Florens L."/>
            <person name="Yates J.R."/>
            <person name="Raine J.D."/>
            <person name="Sinden R.E."/>
            <person name="Harris M.A."/>
            <person name="Cunningham D.A."/>
            <person name="Preiser P.R."/>
            <person name="Bergman L.W."/>
            <person name="Vaidya A.B."/>
            <person name="van Lin L.H."/>
            <person name="Janse C.J."/>
            <person name="Waters A.P."/>
            <person name="Smith H.O."/>
            <person name="White O.R."/>
            <person name="Salzberg S.L."/>
            <person name="Venter J.C."/>
            <person name="Fraser C.M."/>
            <person name="Hoffman S.L."/>
            <person name="Gardner M.J."/>
            <person name="Carucci D.J."/>
        </authorList>
    </citation>
    <scope>NUCLEOTIDE SEQUENCE [LARGE SCALE GENOMIC DNA]</scope>
    <source>
        <strain evidence="1 2">17XNL</strain>
    </source>
</reference>
<organism evidence="1 2">
    <name type="scientific">Plasmodium yoelii yoelii</name>
    <dbReference type="NCBI Taxonomy" id="73239"/>
    <lineage>
        <taxon>Eukaryota</taxon>
        <taxon>Sar</taxon>
        <taxon>Alveolata</taxon>
        <taxon>Apicomplexa</taxon>
        <taxon>Aconoidasida</taxon>
        <taxon>Haemosporida</taxon>
        <taxon>Plasmodiidae</taxon>
        <taxon>Plasmodium</taxon>
        <taxon>Plasmodium (Vinckeia)</taxon>
    </lineage>
</organism>
<protein>
    <submittedName>
        <fullName evidence="1">Uncharacterized protein</fullName>
    </submittedName>
</protein>
<evidence type="ECO:0000313" key="2">
    <source>
        <dbReference type="Proteomes" id="UP000008553"/>
    </source>
</evidence>
<dbReference type="EMBL" id="AABL01001645">
    <property type="protein sequence ID" value="EAA17223.1"/>
    <property type="molecule type" value="Genomic_DNA"/>
</dbReference>
<dbReference type="AlphaFoldDB" id="Q7RE44"/>
<evidence type="ECO:0000313" key="1">
    <source>
        <dbReference type="EMBL" id="EAA17223.1"/>
    </source>
</evidence>
<gene>
    <name evidence="1" type="ORF">PY05224</name>
</gene>
<comment type="caution">
    <text evidence="1">The sequence shown here is derived from an EMBL/GenBank/DDBJ whole genome shotgun (WGS) entry which is preliminary data.</text>
</comment>
<accession>Q7RE44</accession>
<keyword evidence="2" id="KW-1185">Reference proteome</keyword>
<dbReference type="PaxDb" id="73239-Q7RE44"/>
<dbReference type="Proteomes" id="UP000008553">
    <property type="component" value="Unassembled WGS sequence"/>
</dbReference>
<name>Q7RE44_PLAYO</name>
<sequence>MEKENEEEFTKNNQIVLPNKYDEDYVKEQNTIFSIDQINLSR</sequence>
<dbReference type="InParanoid" id="Q7RE44"/>